<evidence type="ECO:0000313" key="2">
    <source>
        <dbReference type="Proteomes" id="UP000091956"/>
    </source>
</evidence>
<dbReference type="AlphaFoldDB" id="A0A2P2SXV8"/>
<keyword evidence="2" id="KW-1185">Reference proteome</keyword>
<dbReference type="STRING" id="342668.A0A2P2SXV8"/>
<dbReference type="Proteomes" id="UP000091956">
    <property type="component" value="Unassembled WGS sequence"/>
</dbReference>
<protein>
    <recommendedName>
        <fullName evidence="3">Amidoligase enzyme</fullName>
    </recommendedName>
</protein>
<dbReference type="GeneID" id="28833590"/>
<gene>
    <name evidence="1" type="ORF">VE01_00204</name>
</gene>
<dbReference type="PANTHER" id="PTHR36847">
    <property type="entry name" value="AMIDOLIGASE ENZYME"/>
    <property type="match status" value="1"/>
</dbReference>
<name>A0A2P2SXV8_9PEZI</name>
<accession>A0A2P2SXV8</accession>
<reference evidence="2" key="2">
    <citation type="journal article" date="2018" name="Nat. Commun.">
        <title>Extreme sensitivity to ultraviolet light in the fungal pathogen causing white-nose syndrome of bats.</title>
        <authorList>
            <person name="Palmer J.M."/>
            <person name="Drees K.P."/>
            <person name="Foster J.T."/>
            <person name="Lindner D.L."/>
        </authorList>
    </citation>
    <scope>NUCLEOTIDE SEQUENCE [LARGE SCALE GENOMIC DNA]</scope>
    <source>
        <strain evidence="2">UAMH 10579</strain>
    </source>
</reference>
<organism evidence="1 2">
    <name type="scientific">Pseudogymnoascus verrucosus</name>
    <dbReference type="NCBI Taxonomy" id="342668"/>
    <lineage>
        <taxon>Eukaryota</taxon>
        <taxon>Fungi</taxon>
        <taxon>Dikarya</taxon>
        <taxon>Ascomycota</taxon>
        <taxon>Pezizomycotina</taxon>
        <taxon>Leotiomycetes</taxon>
        <taxon>Thelebolales</taxon>
        <taxon>Thelebolaceae</taxon>
        <taxon>Pseudogymnoascus</taxon>
    </lineage>
</organism>
<evidence type="ECO:0008006" key="3">
    <source>
        <dbReference type="Google" id="ProtNLM"/>
    </source>
</evidence>
<dbReference type="EMBL" id="KV460206">
    <property type="protein sequence ID" value="OBU01688.1"/>
    <property type="molecule type" value="Genomic_DNA"/>
</dbReference>
<dbReference type="InterPro" id="IPR022025">
    <property type="entry name" value="Amidoligase_2"/>
</dbReference>
<sequence length="351" mass="39857">MPAAFSFGIEVEYLVPYLYTDDIDPEPKDRRTIDRTPPGINDFTDPNGYIIDNVVYNRVRRTLRDVGLPAAVMPELPVGPLPSQWEPVRDESLVEDDDMADLYGSNFIPLEIRSPVLNADRASFRSVRLAIDALVSKHRLLITDTCGYHVHVGRGKEGFSLPALKNIAAFLWVFGGQLGTLHPKNRHNNGYASSMRKKSNISHHAEDLCEGIREIYAAKTARRLVYLIHWTYPDEEFESDDVFIRNMAYNFVNIVHAEGKNTIEFRQFASTTDSLHVKMWAEVCVGIVMACAERNELEFSAFLLDAADKEENRPKEVLDIAQLLSRIGLRDQANWAQQRCEELGSRKCSIQ</sequence>
<dbReference type="OrthoDB" id="412402at2759"/>
<evidence type="ECO:0000313" key="1">
    <source>
        <dbReference type="EMBL" id="OBU01688.1"/>
    </source>
</evidence>
<reference evidence="1 2" key="1">
    <citation type="submission" date="2016-03" db="EMBL/GenBank/DDBJ databases">
        <title>Comparative genomics of Pseudogymnoascus destructans, the fungus causing white-nose syndrome of bats.</title>
        <authorList>
            <person name="Palmer J.M."/>
            <person name="Drees K.P."/>
            <person name="Foster J.T."/>
            <person name="Lindner D.L."/>
        </authorList>
    </citation>
    <scope>NUCLEOTIDE SEQUENCE [LARGE SCALE GENOMIC DNA]</scope>
    <source>
        <strain evidence="1 2">UAMH 10579</strain>
    </source>
</reference>
<proteinExistence type="predicted"/>
<dbReference type="RefSeq" id="XP_018135420.1">
    <property type="nucleotide sequence ID" value="XM_018269736.1"/>
</dbReference>
<dbReference type="Pfam" id="PF12224">
    <property type="entry name" value="Amidoligase_2"/>
    <property type="match status" value="1"/>
</dbReference>
<dbReference type="PANTHER" id="PTHR36847:SF1">
    <property type="entry name" value="AMIDOLIGASE ENZYME"/>
    <property type="match status" value="1"/>
</dbReference>